<accession>Q60EV6</accession>
<dbReference type="EMBL" id="AC105259">
    <property type="protein sequence ID" value="AAV24756.1"/>
    <property type="molecule type" value="Genomic_DNA"/>
</dbReference>
<evidence type="ECO:0000313" key="2">
    <source>
        <dbReference type="EMBL" id="AAV24756.1"/>
    </source>
</evidence>
<dbReference type="Proteomes" id="UP000000763">
    <property type="component" value="Chromosome 5"/>
</dbReference>
<evidence type="ECO:0000313" key="3">
    <source>
        <dbReference type="Proteomes" id="UP000000763"/>
    </source>
</evidence>
<reference evidence="3" key="2">
    <citation type="journal article" date="2008" name="Nucleic Acids Res.">
        <title>The rice annotation project database (RAP-DB): 2008 update.</title>
        <authorList>
            <consortium name="The rice annotation project (RAP)"/>
        </authorList>
    </citation>
    <scope>GENOME REANNOTATION</scope>
    <source>
        <strain evidence="3">cv. Nipponbare</strain>
    </source>
</reference>
<dbReference type="PANTHER" id="PTHR33223:SF6">
    <property type="entry name" value="CCHC-TYPE DOMAIN-CONTAINING PROTEIN"/>
    <property type="match status" value="1"/>
</dbReference>
<dbReference type="AlphaFoldDB" id="Q60EV6"/>
<feature type="region of interest" description="Disordered" evidence="1">
    <location>
        <begin position="633"/>
        <end position="664"/>
    </location>
</feature>
<reference evidence="3" key="1">
    <citation type="journal article" date="2005" name="Nature">
        <title>The map-based sequence of the rice genome.</title>
        <authorList>
            <consortium name="International rice genome sequencing project (IRGSP)"/>
            <person name="Matsumoto T."/>
            <person name="Wu J."/>
            <person name="Kanamori H."/>
            <person name="Katayose Y."/>
            <person name="Fujisawa M."/>
            <person name="Namiki N."/>
            <person name="Mizuno H."/>
            <person name="Yamamoto K."/>
            <person name="Antonio B.A."/>
            <person name="Baba T."/>
            <person name="Sakata K."/>
            <person name="Nagamura Y."/>
            <person name="Aoki H."/>
            <person name="Arikawa K."/>
            <person name="Arita K."/>
            <person name="Bito T."/>
            <person name="Chiden Y."/>
            <person name="Fujitsuka N."/>
            <person name="Fukunaka R."/>
            <person name="Hamada M."/>
            <person name="Harada C."/>
            <person name="Hayashi A."/>
            <person name="Hijishita S."/>
            <person name="Honda M."/>
            <person name="Hosokawa S."/>
            <person name="Ichikawa Y."/>
            <person name="Idonuma A."/>
            <person name="Iijima M."/>
            <person name="Ikeda M."/>
            <person name="Ikeno M."/>
            <person name="Ito K."/>
            <person name="Ito S."/>
            <person name="Ito T."/>
            <person name="Ito Y."/>
            <person name="Ito Y."/>
            <person name="Iwabuchi A."/>
            <person name="Kamiya K."/>
            <person name="Karasawa W."/>
            <person name="Kurita K."/>
            <person name="Katagiri S."/>
            <person name="Kikuta A."/>
            <person name="Kobayashi H."/>
            <person name="Kobayashi N."/>
            <person name="Machita K."/>
            <person name="Maehara T."/>
            <person name="Masukawa M."/>
            <person name="Mizubayashi T."/>
            <person name="Mukai Y."/>
            <person name="Nagasaki H."/>
            <person name="Nagata Y."/>
            <person name="Naito S."/>
            <person name="Nakashima M."/>
            <person name="Nakama Y."/>
            <person name="Nakamichi Y."/>
            <person name="Nakamura M."/>
            <person name="Meguro A."/>
            <person name="Negishi M."/>
            <person name="Ohta I."/>
            <person name="Ohta T."/>
            <person name="Okamoto M."/>
            <person name="Ono N."/>
            <person name="Saji S."/>
            <person name="Sakaguchi M."/>
            <person name="Sakai K."/>
            <person name="Shibata M."/>
            <person name="Shimokawa T."/>
            <person name="Song J."/>
            <person name="Takazaki Y."/>
            <person name="Terasawa K."/>
            <person name="Tsugane M."/>
            <person name="Tsuji K."/>
            <person name="Ueda S."/>
            <person name="Waki K."/>
            <person name="Yamagata H."/>
            <person name="Yamamoto M."/>
            <person name="Yamamoto S."/>
            <person name="Yamane H."/>
            <person name="Yoshiki S."/>
            <person name="Yoshihara R."/>
            <person name="Yukawa K."/>
            <person name="Zhong H."/>
            <person name="Yano M."/>
            <person name="Yuan Q."/>
            <person name="Ouyang S."/>
            <person name="Liu J."/>
            <person name="Jones K.M."/>
            <person name="Gansberger K."/>
            <person name="Moffat K."/>
            <person name="Hill J."/>
            <person name="Bera J."/>
            <person name="Fadrosh D."/>
            <person name="Jin S."/>
            <person name="Johri S."/>
            <person name="Kim M."/>
            <person name="Overton L."/>
            <person name="Reardon M."/>
            <person name="Tsitrin T."/>
            <person name="Vuong H."/>
            <person name="Weaver B."/>
            <person name="Ciecko A."/>
            <person name="Tallon L."/>
            <person name="Jackson J."/>
            <person name="Pai G."/>
            <person name="Aken S.V."/>
            <person name="Utterback T."/>
            <person name="Reidmuller S."/>
            <person name="Feldblyum T."/>
            <person name="Hsiao J."/>
            <person name="Zismann V."/>
            <person name="Iobst S."/>
            <person name="de Vazeille A.R."/>
            <person name="Buell C.R."/>
            <person name="Ying K."/>
            <person name="Li Y."/>
            <person name="Lu T."/>
            <person name="Huang Y."/>
            <person name="Zhao Q."/>
            <person name="Feng Q."/>
            <person name="Zhang L."/>
            <person name="Zhu J."/>
            <person name="Weng Q."/>
            <person name="Mu J."/>
            <person name="Lu Y."/>
            <person name="Fan D."/>
            <person name="Liu Y."/>
            <person name="Guan J."/>
            <person name="Zhang Y."/>
            <person name="Yu S."/>
            <person name="Liu X."/>
            <person name="Zhang Y."/>
            <person name="Hong G."/>
            <person name="Han B."/>
            <person name="Choisne N."/>
            <person name="Demange N."/>
            <person name="Orjeda G."/>
            <person name="Samain S."/>
            <person name="Cattolico L."/>
            <person name="Pelletier E."/>
            <person name="Couloux A."/>
            <person name="Segurens B."/>
            <person name="Wincker P."/>
            <person name="D'Hont A."/>
            <person name="Scarpelli C."/>
            <person name="Weissenbach J."/>
            <person name="Salanoubat M."/>
            <person name="Quetier F."/>
            <person name="Yu Y."/>
            <person name="Kim H.R."/>
            <person name="Rambo T."/>
            <person name="Currie J."/>
            <person name="Collura K."/>
            <person name="Luo M."/>
            <person name="Yang T."/>
            <person name="Ammiraju J.S.S."/>
            <person name="Engler F."/>
            <person name="Soderlund C."/>
            <person name="Wing R.A."/>
            <person name="Palmer L.E."/>
            <person name="de la Bastide M."/>
            <person name="Spiegel L."/>
            <person name="Nascimento L."/>
            <person name="Zutavern T."/>
            <person name="O'Shaughnessy A."/>
            <person name="Dike S."/>
            <person name="Dedhia N."/>
            <person name="Preston R."/>
            <person name="Balija V."/>
            <person name="McCombie W.R."/>
            <person name="Chow T."/>
            <person name="Chen H."/>
            <person name="Chung M."/>
            <person name="Chen C."/>
            <person name="Shaw J."/>
            <person name="Wu H."/>
            <person name="Hsiao K."/>
            <person name="Chao Y."/>
            <person name="Chu M."/>
            <person name="Cheng C."/>
            <person name="Hour A."/>
            <person name="Lee P."/>
            <person name="Lin S."/>
            <person name="Lin Y."/>
            <person name="Liou J."/>
            <person name="Liu S."/>
            <person name="Hsing Y."/>
            <person name="Raghuvanshi S."/>
            <person name="Mohanty A."/>
            <person name="Bharti A.K."/>
            <person name="Gaur A."/>
            <person name="Gupta V."/>
            <person name="Kumar D."/>
            <person name="Ravi V."/>
            <person name="Vij S."/>
            <person name="Kapur A."/>
            <person name="Khurana P."/>
            <person name="Khurana P."/>
            <person name="Khurana J.P."/>
            <person name="Tyagi A.K."/>
            <person name="Gaikwad K."/>
            <person name="Singh A."/>
            <person name="Dalal V."/>
            <person name="Srivastava S."/>
            <person name="Dixit A."/>
            <person name="Pal A.K."/>
            <person name="Ghazi I.A."/>
            <person name="Yadav M."/>
            <person name="Pandit A."/>
            <person name="Bhargava A."/>
            <person name="Sureshbabu K."/>
            <person name="Batra K."/>
            <person name="Sharma T.R."/>
            <person name="Mohapatra T."/>
            <person name="Singh N.K."/>
            <person name="Messing J."/>
            <person name="Nelson A.B."/>
            <person name="Fuks G."/>
            <person name="Kavchok S."/>
            <person name="Keizer G."/>
            <person name="Linton E."/>
            <person name="Llaca V."/>
            <person name="Song R."/>
            <person name="Tanyolac B."/>
            <person name="Young S."/>
            <person name="Ho-Il K."/>
            <person name="Hahn J.H."/>
            <person name="Sangsakoo G."/>
            <person name="Vanavichit A."/>
            <person name="de Mattos Luiz.A.T."/>
            <person name="Zimmer P.D."/>
            <person name="Malone G."/>
            <person name="Dellagostin O."/>
            <person name="de Oliveira A.C."/>
            <person name="Bevan M."/>
            <person name="Bancroft I."/>
            <person name="Minx P."/>
            <person name="Cordum H."/>
            <person name="Wilson R."/>
            <person name="Cheng Z."/>
            <person name="Jin W."/>
            <person name="Jiang J."/>
            <person name="Leong S.A."/>
            <person name="Iwama H."/>
            <person name="Gojobori T."/>
            <person name="Itoh T."/>
            <person name="Niimura Y."/>
            <person name="Fujii Y."/>
            <person name="Habara T."/>
            <person name="Sakai H."/>
            <person name="Sato Y."/>
            <person name="Wilson G."/>
            <person name="Kumar K."/>
            <person name="McCouch S."/>
            <person name="Juretic N."/>
            <person name="Hoen D."/>
            <person name="Wright S."/>
            <person name="Bruskiewich R."/>
            <person name="Bureau T."/>
            <person name="Miyao A."/>
            <person name="Hirochika H."/>
            <person name="Nishikawa T."/>
            <person name="Kadowaki K."/>
            <person name="Sugiura M."/>
            <person name="Burr B."/>
            <person name="Sasaki T."/>
        </authorList>
    </citation>
    <scope>NUCLEOTIDE SEQUENCE [LARGE SCALE GENOMIC DNA]</scope>
    <source>
        <strain evidence="3">cv. Nipponbare</strain>
    </source>
</reference>
<sequence>MGVYTADYTGISYMQNLANGMTGRDTGLTAPYADRASCGRSDRTTDHRSDWAMGQSERVLGWSDRAIYSRPKNMEELISIIIRNIFGIETKDRAREYQKSYPDFYDMIPHPRGYRIPEFTKFSVKLEFRLSDLTSIRHKYNEYVADYIERFRDIKSRCFSLKITDKDLADIAYDGLLDSIKERLNGQIFLDVDHVLHKALDQESRVDDNSLNASLDDSAISCIAKPSDGSNCVNSLDDDAITSIVESSVGSDCFINFDDNAITNIAEPSDGSDCVTSLDDDGIAVPSDGSDCAVSLENDTIENIAELSDGSDYITSESEIALSPKTESKIDHVDVGKYDNNVLRDSSEIESKEAMHTYQRPYLEHVDSVPYLQGFEVPNFTKFTGEDARTTMEHIGQFIDQCGKAGSNDLLKLKLFPLSLSSFASIWFSLLAPSSISTWSQMEHEFPDYFKDASLMEQRPIDTSSVTCETISVTLMPKTGIVSNPLPISTIDDDKMKGKNVIIGDPRPETIRINNAKAEDRKVTKDESSSSIETKKLKLTFEMLMAKYKKGLASQRFDNQTSDSKRPRSSRRKRFGQTSKQSEPSTIPTPYKPPVVMPWYPYPMSPFGYPFMYYMPWMHQPPIPYYQEWKESPRSIPNHSSNSRQNRFSQKNRSGGSKMKKVKKVWVRKEAKAPEVVTIKEESQDVRVPTGDAAKTIQAEKTEADAVTVNIGGLTKIAGRSNR</sequence>
<gene>
    <name evidence="2" type="primary">OJ1115_B04.3</name>
</gene>
<feature type="compositionally biased region" description="Polar residues" evidence="1">
    <location>
        <begin position="635"/>
        <end position="655"/>
    </location>
</feature>
<evidence type="ECO:0008006" key="4">
    <source>
        <dbReference type="Google" id="ProtNLM"/>
    </source>
</evidence>
<name>Q60EV6_ORYSJ</name>
<proteinExistence type="predicted"/>
<feature type="compositionally biased region" description="Polar residues" evidence="1">
    <location>
        <begin position="576"/>
        <end position="588"/>
    </location>
</feature>
<dbReference type="PANTHER" id="PTHR33223">
    <property type="entry name" value="CCHC-TYPE DOMAIN-CONTAINING PROTEIN"/>
    <property type="match status" value="1"/>
</dbReference>
<feature type="region of interest" description="Disordered" evidence="1">
    <location>
        <begin position="554"/>
        <end position="590"/>
    </location>
</feature>
<evidence type="ECO:0000256" key="1">
    <source>
        <dbReference type="SAM" id="MobiDB-lite"/>
    </source>
</evidence>
<protein>
    <recommendedName>
        <fullName evidence="4">Retrotransposon protein, putative, Ty3-gypsy subclass</fullName>
    </recommendedName>
</protein>
<organism evidence="2 3">
    <name type="scientific">Oryza sativa subsp. japonica</name>
    <name type="common">Rice</name>
    <dbReference type="NCBI Taxonomy" id="39947"/>
    <lineage>
        <taxon>Eukaryota</taxon>
        <taxon>Viridiplantae</taxon>
        <taxon>Streptophyta</taxon>
        <taxon>Embryophyta</taxon>
        <taxon>Tracheophyta</taxon>
        <taxon>Spermatophyta</taxon>
        <taxon>Magnoliopsida</taxon>
        <taxon>Liliopsida</taxon>
        <taxon>Poales</taxon>
        <taxon>Poaceae</taxon>
        <taxon>BOP clade</taxon>
        <taxon>Oryzoideae</taxon>
        <taxon>Oryzeae</taxon>
        <taxon>Oryzinae</taxon>
        <taxon>Oryza</taxon>
        <taxon>Oryza sativa</taxon>
    </lineage>
</organism>